<accession>A0A667ZFS1</accession>
<name>A0A667ZFS1_9TELE</name>
<sequence>NSGHFSYRAGLHHTLHYINSNNIHSMSNPTCPLWTCGLMAGAWCWILLFKSSNQIIFIITGVRCSVFFQVFNDPIHGHMEIHPLLVKFIDTPQFQRLRNIKQLGPVYYVYPGASHNRFEHSIGVAHLAGQFLQALRDRQQKLGITDEDILCVQIAGLCHDLGHGPFSHLFDGRFIPEVKKHEDASIMMFDHMVEVNKLEEEMKEYKLVPDEDLEFIKQLIVGRPRSENVSQSLPHTTSGRGKDKSFLYEIVANKTSGIDVDKWDYLARDCHHLGIPMSFDYHRLLMFARVCKVKEQTYICIRDKEAANLYDMFHRRFSLHKIACQHRVSNIIAYMITEALLEANEHIKIDGLKLSETIHDMSSYTKLTGHVFDQILNSSDDNLKGAKEILNKIVHRQIYKCLGKIPSKVVTQLCTFGLEMAVLYESRKQPEFIYISSCVVTLDYGMKGENPIDNVYFYSKKNPDKPKRISKEQVSKLLPADFNETFLRVYWKGEPDDASLERAKEIFNQWCARNFPLLQVIDPEDGGEDEAEPAEQQQVEQQ</sequence>
<dbReference type="GO" id="GO:0008832">
    <property type="term" value="F:dGTPase activity"/>
    <property type="evidence" value="ECO:0007669"/>
    <property type="project" value="TreeGrafter"/>
</dbReference>
<dbReference type="Proteomes" id="UP000472263">
    <property type="component" value="Chromosome 7"/>
</dbReference>
<dbReference type="SUPFAM" id="SSF109604">
    <property type="entry name" value="HD-domain/PDEase-like"/>
    <property type="match status" value="1"/>
</dbReference>
<dbReference type="CDD" id="cd00077">
    <property type="entry name" value="HDc"/>
    <property type="match status" value="1"/>
</dbReference>
<feature type="domain" description="HD" evidence="3">
    <location>
        <begin position="117"/>
        <end position="266"/>
    </location>
</feature>
<protein>
    <recommendedName>
        <fullName evidence="3">HD domain-containing protein</fullName>
    </recommendedName>
</protein>
<dbReference type="AlphaFoldDB" id="A0A667ZFS1"/>
<dbReference type="Ensembl" id="ENSMMDT00005040260.1">
    <property type="protein sequence ID" value="ENSMMDP00005039447.1"/>
    <property type="gene ID" value="ENSMMDG00005018249.1"/>
</dbReference>
<reference evidence="4" key="2">
    <citation type="submission" date="2025-08" db="UniProtKB">
        <authorList>
            <consortium name="Ensembl"/>
        </authorList>
    </citation>
    <scope>IDENTIFICATION</scope>
</reference>
<reference evidence="4" key="1">
    <citation type="submission" date="2019-06" db="EMBL/GenBank/DDBJ databases">
        <authorList>
            <consortium name="Wellcome Sanger Institute Data Sharing"/>
        </authorList>
    </citation>
    <scope>NUCLEOTIDE SEQUENCE [LARGE SCALE GENOMIC DNA]</scope>
</reference>
<dbReference type="PANTHER" id="PTHR11373">
    <property type="entry name" value="DEOXYNUCLEOSIDE TRIPHOSPHATE TRIPHOSPHOHYDROLASE"/>
    <property type="match status" value="1"/>
</dbReference>
<evidence type="ECO:0000313" key="5">
    <source>
        <dbReference type="Proteomes" id="UP000472263"/>
    </source>
</evidence>
<dbReference type="Pfam" id="PF01966">
    <property type="entry name" value="HD"/>
    <property type="match status" value="1"/>
</dbReference>
<dbReference type="InParanoid" id="A0A667ZFS1"/>
<feature type="compositionally biased region" description="Acidic residues" evidence="2">
    <location>
        <begin position="522"/>
        <end position="533"/>
    </location>
</feature>
<dbReference type="Gene3D" id="1.10.3210.10">
    <property type="entry name" value="Hypothetical protein af1432"/>
    <property type="match status" value="1"/>
</dbReference>
<dbReference type="GO" id="GO:0045088">
    <property type="term" value="P:regulation of innate immune response"/>
    <property type="evidence" value="ECO:0007669"/>
    <property type="project" value="TreeGrafter"/>
</dbReference>
<dbReference type="PROSITE" id="PS51831">
    <property type="entry name" value="HD"/>
    <property type="match status" value="1"/>
</dbReference>
<dbReference type="GO" id="GO:0005634">
    <property type="term" value="C:nucleus"/>
    <property type="evidence" value="ECO:0007669"/>
    <property type="project" value="TreeGrafter"/>
</dbReference>
<dbReference type="GO" id="GO:0006203">
    <property type="term" value="P:dGTP catabolic process"/>
    <property type="evidence" value="ECO:0007669"/>
    <property type="project" value="TreeGrafter"/>
</dbReference>
<feature type="region of interest" description="Disordered" evidence="2">
    <location>
        <begin position="522"/>
        <end position="542"/>
    </location>
</feature>
<dbReference type="InterPro" id="IPR003607">
    <property type="entry name" value="HD/PDEase_dom"/>
</dbReference>
<organism evidence="4 5">
    <name type="scientific">Myripristis murdjan</name>
    <name type="common">pinecone soldierfish</name>
    <dbReference type="NCBI Taxonomy" id="586833"/>
    <lineage>
        <taxon>Eukaryota</taxon>
        <taxon>Metazoa</taxon>
        <taxon>Chordata</taxon>
        <taxon>Craniata</taxon>
        <taxon>Vertebrata</taxon>
        <taxon>Euteleostomi</taxon>
        <taxon>Actinopterygii</taxon>
        <taxon>Neopterygii</taxon>
        <taxon>Teleostei</taxon>
        <taxon>Neoteleostei</taxon>
        <taxon>Acanthomorphata</taxon>
        <taxon>Holocentriformes</taxon>
        <taxon>Holocentridae</taxon>
        <taxon>Myripristis</taxon>
    </lineage>
</organism>
<dbReference type="PANTHER" id="PTHR11373:SF4">
    <property type="entry name" value="DEOXYNUCLEOSIDE TRIPHOSPHATE TRIPHOSPHOHYDROLASE SAMHD1"/>
    <property type="match status" value="1"/>
</dbReference>
<evidence type="ECO:0000256" key="1">
    <source>
        <dbReference type="ARBA" id="ARBA00005776"/>
    </source>
</evidence>
<dbReference type="SMART" id="SM00471">
    <property type="entry name" value="HDc"/>
    <property type="match status" value="1"/>
</dbReference>
<proteinExistence type="inferred from homology"/>
<keyword evidence="5" id="KW-1185">Reference proteome</keyword>
<reference evidence="4" key="3">
    <citation type="submission" date="2025-09" db="UniProtKB">
        <authorList>
            <consortium name="Ensembl"/>
        </authorList>
    </citation>
    <scope>IDENTIFICATION</scope>
</reference>
<dbReference type="InterPro" id="IPR006674">
    <property type="entry name" value="HD_domain"/>
</dbReference>
<dbReference type="GeneTree" id="ENSGT00390000013867"/>
<dbReference type="GO" id="GO:0051607">
    <property type="term" value="P:defense response to virus"/>
    <property type="evidence" value="ECO:0007669"/>
    <property type="project" value="TreeGrafter"/>
</dbReference>
<dbReference type="InterPro" id="IPR050135">
    <property type="entry name" value="dGTPase-like"/>
</dbReference>
<evidence type="ECO:0000313" key="4">
    <source>
        <dbReference type="Ensembl" id="ENSMMDP00005039447.1"/>
    </source>
</evidence>
<dbReference type="Gene3D" id="3.30.70.2760">
    <property type="match status" value="1"/>
</dbReference>
<evidence type="ECO:0000259" key="3">
    <source>
        <dbReference type="PROSITE" id="PS51831"/>
    </source>
</evidence>
<evidence type="ECO:0000256" key="2">
    <source>
        <dbReference type="SAM" id="MobiDB-lite"/>
    </source>
</evidence>
<comment type="similarity">
    <text evidence="1">Belongs to the SAMHD1 family.</text>
</comment>